<evidence type="ECO:0000313" key="2">
    <source>
        <dbReference type="EMBL" id="KAH3679545.1"/>
    </source>
</evidence>
<protein>
    <submittedName>
        <fullName evidence="2">Uncharacterized protein</fullName>
    </submittedName>
</protein>
<keyword evidence="3" id="KW-1185">Reference proteome</keyword>
<organism evidence="2 3">
    <name type="scientific">Wickerhamomyces mucosus</name>
    <dbReference type="NCBI Taxonomy" id="1378264"/>
    <lineage>
        <taxon>Eukaryota</taxon>
        <taxon>Fungi</taxon>
        <taxon>Dikarya</taxon>
        <taxon>Ascomycota</taxon>
        <taxon>Saccharomycotina</taxon>
        <taxon>Saccharomycetes</taxon>
        <taxon>Phaffomycetales</taxon>
        <taxon>Wickerhamomycetaceae</taxon>
        <taxon>Wickerhamomyces</taxon>
    </lineage>
</organism>
<reference evidence="2" key="2">
    <citation type="submission" date="2021-01" db="EMBL/GenBank/DDBJ databases">
        <authorList>
            <person name="Schikora-Tamarit M.A."/>
        </authorList>
    </citation>
    <scope>NUCLEOTIDE SEQUENCE</scope>
    <source>
        <strain evidence="2">CBS6341</strain>
    </source>
</reference>
<comment type="caution">
    <text evidence="2">The sequence shown here is derived from an EMBL/GenBank/DDBJ whole genome shotgun (WGS) entry which is preliminary data.</text>
</comment>
<evidence type="ECO:0000256" key="1">
    <source>
        <dbReference type="SAM" id="MobiDB-lite"/>
    </source>
</evidence>
<reference evidence="2" key="1">
    <citation type="journal article" date="2021" name="Open Biol.">
        <title>Shared evolutionary footprints suggest mitochondrial oxidative damage underlies multiple complex I losses in fungi.</title>
        <authorList>
            <person name="Schikora-Tamarit M.A."/>
            <person name="Marcet-Houben M."/>
            <person name="Nosek J."/>
            <person name="Gabaldon T."/>
        </authorList>
    </citation>
    <scope>NUCLEOTIDE SEQUENCE</scope>
    <source>
        <strain evidence="2">CBS6341</strain>
    </source>
</reference>
<dbReference type="EMBL" id="JAEUBF010000268">
    <property type="protein sequence ID" value="KAH3679545.1"/>
    <property type="molecule type" value="Genomic_DNA"/>
</dbReference>
<dbReference type="Proteomes" id="UP000769528">
    <property type="component" value="Unassembled WGS sequence"/>
</dbReference>
<gene>
    <name evidence="2" type="ORF">WICMUC_000878</name>
</gene>
<dbReference type="AlphaFoldDB" id="A0A9P8PXU7"/>
<name>A0A9P8PXU7_9ASCO</name>
<proteinExistence type="predicted"/>
<feature type="compositionally biased region" description="Low complexity" evidence="1">
    <location>
        <begin position="8"/>
        <end position="27"/>
    </location>
</feature>
<feature type="region of interest" description="Disordered" evidence="1">
    <location>
        <begin position="1"/>
        <end position="27"/>
    </location>
</feature>
<sequence>MDDYIPKNDNNQSNIDSQSIDYNNNNNNLNDDDESLIKSIDWGIINHGDNDFNINSIIQYSNEIETPINNDNNILKYTGDDKIDSLYNSNLNDLSSNLNDDGNFKFNPYPNENLKEGEILIDCSYERFKKIELKNSKLSPSNKFTAEDLNFFKNIMFNINIYNSSKYLYLKSHINNYINPDNSNLLFNPPENLKFNGSNVSIKPKTASGYDYESIDDQIHSNSNFN</sequence>
<accession>A0A9P8PXU7</accession>
<evidence type="ECO:0000313" key="3">
    <source>
        <dbReference type="Proteomes" id="UP000769528"/>
    </source>
</evidence>